<dbReference type="EMBL" id="BHEO01000008">
    <property type="protein sequence ID" value="GBU06145.1"/>
    <property type="molecule type" value="Genomic_DNA"/>
</dbReference>
<dbReference type="RefSeq" id="WP_116442212.1">
    <property type="nucleotide sequence ID" value="NZ_BHEO01000008.1"/>
</dbReference>
<protein>
    <submittedName>
        <fullName evidence="1">Uncharacterized protein</fullName>
    </submittedName>
</protein>
<keyword evidence="2" id="KW-1185">Reference proteome</keyword>
<reference evidence="1 2" key="1">
    <citation type="journal article" date="2018" name="Int. J. Syst. Evol. Microbiol.">
        <title>Draft Genome Sequence of Faecalimonas umbilicata JCM 30896T, an Acetate-Producing Bacterium Isolated from Human Feces.</title>
        <authorList>
            <person name="Sakamoto M."/>
            <person name="Ikeyama N."/>
            <person name="Yuki M."/>
            <person name="Ohkuma M."/>
        </authorList>
    </citation>
    <scope>NUCLEOTIDE SEQUENCE [LARGE SCALE GENOMIC DNA]</scope>
    <source>
        <strain evidence="1 2">EGH7</strain>
    </source>
</reference>
<evidence type="ECO:0000313" key="2">
    <source>
        <dbReference type="Proteomes" id="UP000702954"/>
    </source>
</evidence>
<gene>
    <name evidence="1" type="ORF">FAEUMB_26860</name>
</gene>
<accession>A0ABQ0R0M0</accession>
<comment type="caution">
    <text evidence="1">The sequence shown here is derived from an EMBL/GenBank/DDBJ whole genome shotgun (WGS) entry which is preliminary data.</text>
</comment>
<evidence type="ECO:0000313" key="1">
    <source>
        <dbReference type="EMBL" id="GBU06145.1"/>
    </source>
</evidence>
<proteinExistence type="predicted"/>
<dbReference type="Proteomes" id="UP000702954">
    <property type="component" value="Unassembled WGS sequence"/>
</dbReference>
<organism evidence="1 2">
    <name type="scientific">Faecalimonas umbilicata</name>
    <dbReference type="NCBI Taxonomy" id="1912855"/>
    <lineage>
        <taxon>Bacteria</taxon>
        <taxon>Bacillati</taxon>
        <taxon>Bacillota</taxon>
        <taxon>Clostridia</taxon>
        <taxon>Lachnospirales</taxon>
        <taxon>Lachnospiraceae</taxon>
        <taxon>Faecalimonas</taxon>
    </lineage>
</organism>
<name>A0ABQ0R0M0_9FIRM</name>
<sequence length="140" mass="15886">MQKVSGNCISNFLWPDWGGIETSADEIVGKLRENNVSDTIIKEVILNRLYDEFEDNDLLELCQNVEVVFDLSKTVKSGNDFVFYKNTEELGADHGENSCRESDDTDESFGLFLLQSYKDGNSNTLYFEFSDGRILAADMK</sequence>